<dbReference type="AlphaFoldDB" id="A0AA38T9K8"/>
<feature type="compositionally biased region" description="Low complexity" evidence="2">
    <location>
        <begin position="198"/>
        <end position="209"/>
    </location>
</feature>
<feature type="coiled-coil region" evidence="1">
    <location>
        <begin position="859"/>
        <end position="911"/>
    </location>
</feature>
<gene>
    <name evidence="4" type="ORF">OSB04_022429</name>
</gene>
<reference evidence="4" key="1">
    <citation type="submission" date="2023-03" db="EMBL/GenBank/DDBJ databases">
        <title>Chromosome-scale reference genome and RAD-based genetic map of yellow starthistle (Centaurea solstitialis) reveal putative structural variation and QTLs associated with invader traits.</title>
        <authorList>
            <person name="Reatini B."/>
            <person name="Cang F.A."/>
            <person name="Jiang Q."/>
            <person name="Mckibben M.T.W."/>
            <person name="Barker M.S."/>
            <person name="Rieseberg L.H."/>
            <person name="Dlugosch K.M."/>
        </authorList>
    </citation>
    <scope>NUCLEOTIDE SEQUENCE</scope>
    <source>
        <strain evidence="4">CAN-66</strain>
        <tissue evidence="4">Leaf</tissue>
    </source>
</reference>
<evidence type="ECO:0000313" key="5">
    <source>
        <dbReference type="Proteomes" id="UP001172457"/>
    </source>
</evidence>
<dbReference type="PANTHER" id="PTHR34452">
    <property type="entry name" value="MYOSIN HEAVY CHAIN-RELATED PROTEIN"/>
    <property type="match status" value="1"/>
</dbReference>
<feature type="region of interest" description="Disordered" evidence="2">
    <location>
        <begin position="399"/>
        <end position="421"/>
    </location>
</feature>
<dbReference type="Pfam" id="PF10358">
    <property type="entry name" value="NT-C2"/>
    <property type="match status" value="1"/>
</dbReference>
<feature type="coiled-coil region" evidence="1">
    <location>
        <begin position="649"/>
        <end position="828"/>
    </location>
</feature>
<name>A0AA38T9K8_9ASTR</name>
<evidence type="ECO:0000313" key="4">
    <source>
        <dbReference type="EMBL" id="KAJ9549886.1"/>
    </source>
</evidence>
<dbReference type="PROSITE" id="PS51840">
    <property type="entry name" value="C2_NT"/>
    <property type="match status" value="1"/>
</dbReference>
<comment type="caution">
    <text evidence="4">The sequence shown here is derived from an EMBL/GenBank/DDBJ whole genome shotgun (WGS) entry which is preliminary data.</text>
</comment>
<feature type="coiled-coil region" evidence="1">
    <location>
        <begin position="952"/>
        <end position="1007"/>
    </location>
</feature>
<feature type="domain" description="C2 NT-type" evidence="3">
    <location>
        <begin position="6"/>
        <end position="141"/>
    </location>
</feature>
<protein>
    <recommendedName>
        <fullName evidence="3">C2 NT-type domain-containing protein</fullName>
    </recommendedName>
</protein>
<evidence type="ECO:0000256" key="1">
    <source>
        <dbReference type="SAM" id="Coils"/>
    </source>
</evidence>
<feature type="region of interest" description="Disordered" evidence="2">
    <location>
        <begin position="140"/>
        <end position="280"/>
    </location>
</feature>
<feature type="compositionally biased region" description="Basic and acidic residues" evidence="2">
    <location>
        <begin position="213"/>
        <end position="227"/>
    </location>
</feature>
<feature type="compositionally biased region" description="Basic and acidic residues" evidence="2">
    <location>
        <begin position="178"/>
        <end position="193"/>
    </location>
</feature>
<dbReference type="EMBL" id="JARYMX010000005">
    <property type="protein sequence ID" value="KAJ9549886.1"/>
    <property type="molecule type" value="Genomic_DNA"/>
</dbReference>
<proteinExistence type="predicted"/>
<keyword evidence="1" id="KW-0175">Coiled coil</keyword>
<dbReference type="Proteomes" id="UP001172457">
    <property type="component" value="Chromosome 5"/>
</dbReference>
<keyword evidence="5" id="KW-1185">Reference proteome</keyword>
<dbReference type="PANTHER" id="PTHR34452:SF16">
    <property type="entry name" value="NT-TYPE C2 DOMAIN-CONTAINING PROTEIN"/>
    <property type="match status" value="1"/>
</dbReference>
<accession>A0AA38T9K8</accession>
<evidence type="ECO:0000256" key="2">
    <source>
        <dbReference type="SAM" id="MobiDB-lite"/>
    </source>
</evidence>
<dbReference type="InterPro" id="IPR019448">
    <property type="entry name" value="NT-C2"/>
</dbReference>
<feature type="coiled-coil region" evidence="1">
    <location>
        <begin position="447"/>
        <end position="481"/>
    </location>
</feature>
<organism evidence="4 5">
    <name type="scientific">Centaurea solstitialis</name>
    <name type="common">yellow star-thistle</name>
    <dbReference type="NCBI Taxonomy" id="347529"/>
    <lineage>
        <taxon>Eukaryota</taxon>
        <taxon>Viridiplantae</taxon>
        <taxon>Streptophyta</taxon>
        <taxon>Embryophyta</taxon>
        <taxon>Tracheophyta</taxon>
        <taxon>Spermatophyta</taxon>
        <taxon>Magnoliopsida</taxon>
        <taxon>eudicotyledons</taxon>
        <taxon>Gunneridae</taxon>
        <taxon>Pentapetalae</taxon>
        <taxon>asterids</taxon>
        <taxon>campanulids</taxon>
        <taxon>Asterales</taxon>
        <taxon>Asteraceae</taxon>
        <taxon>Carduoideae</taxon>
        <taxon>Cardueae</taxon>
        <taxon>Centaureinae</taxon>
        <taxon>Centaurea</taxon>
    </lineage>
</organism>
<feature type="coiled-coil region" evidence="1">
    <location>
        <begin position="511"/>
        <end position="619"/>
    </location>
</feature>
<evidence type="ECO:0000259" key="3">
    <source>
        <dbReference type="PROSITE" id="PS51840"/>
    </source>
</evidence>
<sequence>MFKSARWRSDKNKIKAVFKLQFHATQLSQIGGDALTIAVIPGDVGKPTTRLEKAKVKDGTCYWEKPHFETVKYTRDQKTGKINERIYRFVVATGSSIFGVVGEVSIDFASYVEATKLSSLSLPLKNSKSTSVLHVSIQRVQDQREVDGSENANGDDKNLKAQLSNGDIEGTIRVDPPTQDREPVTNNINRDRGASIGSDITVSCSDSSSGLDTPREPEPKNTKRAHESSTTTTTISEEHHQRSSSQWDWLDGSTHELSTDDSSIVSPRETLLREPSEEDSPDEIIAKLKAEIAGLARQADVSDMELQTLLASLKEERDALKEECEKMKASRKQAENKAKSDNKLLIEGGDPWAMIDELRQELNYEKDLNSNLRLQLQKTQESNAELILAVRDLDEMLEKKESKHCDSPEPDSKPKIDDDNDEDQKALEVIVREHNGINDVYLSEQKVIDLYAELELYKRDKDELEMQMEQIALDYEILKQENHDMAYKLEQSEIQEQLKLQYECSASYSTANELESHIENLDNELKTKSKELSESIVVIRELETRMENLDNELKTRSKELTESVLVVKELETHVKNLEEDLENQAHGFEKDVEELMRAKVEQEKRAIRAEENLRKVKVQNANTAGKLQEEFRRLSTEMSSAFQENENAALRAMDEASQLRVEKRHLEEMVEKFQEELRDLGDRYDDKLVDLSDQITVKCRQIDEMEKRVETMYDELKRRETSCREKVEKLKSENQNLESERKGLENEVQLVKTELENVKNEKDKEIVKMQSETDRLKSRCNEMKLFFKEYELEKESLRKQVSQLKGELRKKDEAMSLIEKKLKESNNRAVALDGTKTSPRNNKPVTRSVKEVIGMKDRIKQLEGQIKLKETALERCEASFLEKEKDLQHKIEDLERRLEVLDQNTENHQVSRAENPNPATTRYIIAICEFPNETDLVLSDYCSDDDIKPEMKKAQEEEMSALLNINKSMEVELKEMQERYSEISLKFAEVEGERQQLVMSLRNLKNAKKC</sequence>